<dbReference type="EMBL" id="JAAIUW010000007">
    <property type="protein sequence ID" value="KAF7824094.1"/>
    <property type="molecule type" value="Genomic_DNA"/>
</dbReference>
<comment type="caution">
    <text evidence="3">The sequence shown here is derived from an EMBL/GenBank/DDBJ whole genome shotgun (WGS) entry which is preliminary data.</text>
</comment>
<evidence type="ECO:0000256" key="1">
    <source>
        <dbReference type="SAM" id="MobiDB-lite"/>
    </source>
</evidence>
<accession>A0A834TMN1</accession>
<feature type="transmembrane region" description="Helical" evidence="2">
    <location>
        <begin position="343"/>
        <end position="366"/>
    </location>
</feature>
<keyword evidence="2" id="KW-1133">Transmembrane helix</keyword>
<proteinExistence type="predicted"/>
<reference evidence="3" key="1">
    <citation type="submission" date="2020-09" db="EMBL/GenBank/DDBJ databases">
        <title>Genome-Enabled Discovery of Anthraquinone Biosynthesis in Senna tora.</title>
        <authorList>
            <person name="Kang S.-H."/>
            <person name="Pandey R.P."/>
            <person name="Lee C.-M."/>
            <person name="Sim J.-S."/>
            <person name="Jeong J.-T."/>
            <person name="Choi B.-S."/>
            <person name="Jung M."/>
            <person name="Ginzburg D."/>
            <person name="Zhao K."/>
            <person name="Won S.Y."/>
            <person name="Oh T.-J."/>
            <person name="Yu Y."/>
            <person name="Kim N.-H."/>
            <person name="Lee O.R."/>
            <person name="Lee T.-H."/>
            <person name="Bashyal P."/>
            <person name="Kim T.-S."/>
            <person name="Lee W.-H."/>
            <person name="Kawkins C."/>
            <person name="Kim C.-K."/>
            <person name="Kim J.S."/>
            <person name="Ahn B.O."/>
            <person name="Rhee S.Y."/>
            <person name="Sohng J.K."/>
        </authorList>
    </citation>
    <scope>NUCLEOTIDE SEQUENCE</scope>
    <source>
        <tissue evidence="3">Leaf</tissue>
    </source>
</reference>
<feature type="transmembrane region" description="Helical" evidence="2">
    <location>
        <begin position="372"/>
        <end position="392"/>
    </location>
</feature>
<feature type="transmembrane region" description="Helical" evidence="2">
    <location>
        <begin position="413"/>
        <end position="438"/>
    </location>
</feature>
<name>A0A834TMN1_9FABA</name>
<protein>
    <submittedName>
        <fullName evidence="3">Putative ribonuclease H protein</fullName>
    </submittedName>
</protein>
<gene>
    <name evidence="3" type="ORF">G2W53_022238</name>
</gene>
<sequence length="666" mass="73561">MSSRGDVVFCYEIIGLPHIKISILCQLPNQLISAIGARHDNVQDHINILLVIDLSNFPKVPITTRKHEVVQSTKVVVIVIHMDPLTIIEFNFPPISNFPTQVLMPPKELSNNCITFRGIGLGKPSMLHMVIQNQRGIPSLSVGPVYESSKTSDPLFLLSIAKLDDLSICSPVAITQLVALNLSLIALAFHFLVGVANLLIEVSKEHISGYKLPRESDQTQLLVWPQLQYLGSFEAIPSYQNSYQLFPILSLPLACKVFESFNYRSLPHTPTVPTEDDHGDLGGCSGTTSPKPLKQEANKSVTSAISALCMICYVPSFSPSSIGLIFLFCTSIVSSTSSRTTAFLFRGFFVVIVRFLRACPLFRITLFLTVPSSIPFCCCNFLYLNLLLGFNFRVDNDVVSLTCCMKSKRGGSIVIVPTVLLSLIFPSCCVGVLALVLLDSPTSKLELVRAGMGLDPQILELFRPPLANLKLFEIGLDKIAPPIFLILDLAMLDLLGSAFFALMGIHIPLCIHWNPWVKIELRWISSAWSILVPIPGVQSSDIGCSSVWLEPKSLCLRSEVSLLYHRSKLITILLLNPLLLSIKCEIHLFPAPVAFMRKMSYSPTPSTPLENPFITALDPKVFPCISSKDDPHQQRGRPIEGLPVLTKTNEAFSPEGSICLKKRRVK</sequence>
<dbReference type="Proteomes" id="UP000634136">
    <property type="component" value="Unassembled WGS sequence"/>
</dbReference>
<keyword evidence="4" id="KW-1185">Reference proteome</keyword>
<organism evidence="3 4">
    <name type="scientific">Senna tora</name>
    <dbReference type="NCBI Taxonomy" id="362788"/>
    <lineage>
        <taxon>Eukaryota</taxon>
        <taxon>Viridiplantae</taxon>
        <taxon>Streptophyta</taxon>
        <taxon>Embryophyta</taxon>
        <taxon>Tracheophyta</taxon>
        <taxon>Spermatophyta</taxon>
        <taxon>Magnoliopsida</taxon>
        <taxon>eudicotyledons</taxon>
        <taxon>Gunneridae</taxon>
        <taxon>Pentapetalae</taxon>
        <taxon>rosids</taxon>
        <taxon>fabids</taxon>
        <taxon>Fabales</taxon>
        <taxon>Fabaceae</taxon>
        <taxon>Caesalpinioideae</taxon>
        <taxon>Cassia clade</taxon>
        <taxon>Senna</taxon>
    </lineage>
</organism>
<evidence type="ECO:0000256" key="2">
    <source>
        <dbReference type="SAM" id="Phobius"/>
    </source>
</evidence>
<evidence type="ECO:0000313" key="3">
    <source>
        <dbReference type="EMBL" id="KAF7824094.1"/>
    </source>
</evidence>
<keyword evidence="2" id="KW-0472">Membrane</keyword>
<keyword evidence="2" id="KW-0812">Transmembrane</keyword>
<dbReference type="AlphaFoldDB" id="A0A834TMN1"/>
<evidence type="ECO:0000313" key="4">
    <source>
        <dbReference type="Proteomes" id="UP000634136"/>
    </source>
</evidence>
<feature type="region of interest" description="Disordered" evidence="1">
    <location>
        <begin position="269"/>
        <end position="294"/>
    </location>
</feature>
<feature type="transmembrane region" description="Helical" evidence="2">
    <location>
        <begin position="177"/>
        <end position="200"/>
    </location>
</feature>